<protein>
    <submittedName>
        <fullName evidence="9">Lipopolysaccharide biosynthesis protein</fullName>
    </submittedName>
</protein>
<comment type="cofactor">
    <cofactor evidence="7">
        <name>Mg(2+)</name>
        <dbReference type="ChEBI" id="CHEBI:18420"/>
    </cofactor>
</comment>
<evidence type="ECO:0000256" key="3">
    <source>
        <dbReference type="ARBA" id="ARBA00022679"/>
    </source>
</evidence>
<dbReference type="Proteomes" id="UP000639274">
    <property type="component" value="Chromosome"/>
</dbReference>
<dbReference type="GO" id="GO:0016780">
    <property type="term" value="F:phosphotransferase activity, for other substituted phosphate groups"/>
    <property type="evidence" value="ECO:0007669"/>
    <property type="project" value="InterPro"/>
</dbReference>
<feature type="transmembrane region" description="Helical" evidence="8">
    <location>
        <begin position="295"/>
        <end position="313"/>
    </location>
</feature>
<dbReference type="Pfam" id="PF00953">
    <property type="entry name" value="Glycos_transf_4"/>
    <property type="match status" value="1"/>
</dbReference>
<evidence type="ECO:0000256" key="2">
    <source>
        <dbReference type="ARBA" id="ARBA00022475"/>
    </source>
</evidence>
<feature type="transmembrane region" description="Helical" evidence="8">
    <location>
        <begin position="191"/>
        <end position="215"/>
    </location>
</feature>
<dbReference type="GO" id="GO:0009103">
    <property type="term" value="P:lipopolysaccharide biosynthetic process"/>
    <property type="evidence" value="ECO:0007669"/>
    <property type="project" value="TreeGrafter"/>
</dbReference>
<dbReference type="AlphaFoldDB" id="A0A974XXT2"/>
<keyword evidence="3" id="KW-0808">Transferase</keyword>
<keyword evidence="2" id="KW-1003">Cell membrane</keyword>
<keyword evidence="10" id="KW-1185">Reference proteome</keyword>
<keyword evidence="4 8" id="KW-0812">Transmembrane</keyword>
<gene>
    <name evidence="9" type="ORF">I8J32_013480</name>
</gene>
<keyword evidence="7" id="KW-0479">Metal-binding</keyword>
<dbReference type="GO" id="GO:0071555">
    <property type="term" value="P:cell wall organization"/>
    <property type="evidence" value="ECO:0007669"/>
    <property type="project" value="TreeGrafter"/>
</dbReference>
<feature type="transmembrane region" description="Helical" evidence="8">
    <location>
        <begin position="70"/>
        <end position="88"/>
    </location>
</feature>
<evidence type="ECO:0000313" key="10">
    <source>
        <dbReference type="Proteomes" id="UP000639274"/>
    </source>
</evidence>
<keyword evidence="5 8" id="KW-1133">Transmembrane helix</keyword>
<comment type="subcellular location">
    <subcellularLocation>
        <location evidence="1">Cell membrane</location>
        <topology evidence="1">Multi-pass membrane protein</topology>
    </subcellularLocation>
</comment>
<reference evidence="9 10" key="1">
    <citation type="submission" date="2021-03" db="EMBL/GenBank/DDBJ databases">
        <title>Lysobacter sp. nov. isolated from soil of gangwondo yeongwol, south Korea.</title>
        <authorList>
            <person name="Kim K.R."/>
            <person name="Kim K.H."/>
            <person name="Jeon C.O."/>
        </authorList>
    </citation>
    <scope>NUCLEOTIDE SEQUENCE [LARGE SCALE GENOMIC DNA]</scope>
    <source>
        <strain evidence="9 10">R19</strain>
    </source>
</reference>
<feature type="binding site" evidence="7">
    <location>
        <position position="195"/>
    </location>
    <ligand>
        <name>Mg(2+)</name>
        <dbReference type="ChEBI" id="CHEBI:18420"/>
    </ligand>
</feature>
<feature type="transmembrane region" description="Helical" evidence="8">
    <location>
        <begin position="153"/>
        <end position="179"/>
    </location>
</feature>
<feature type="transmembrane region" description="Helical" evidence="8">
    <location>
        <begin position="221"/>
        <end position="239"/>
    </location>
</feature>
<keyword evidence="6 8" id="KW-0472">Membrane</keyword>
<sequence length="333" mass="35251">MVLWWLLHFIIAAAGTWLARRYALHRELIDQPGERRSHAVPTPRGGGAAIVVALMVAAAALAWRQPQHIVLLTAFVIGLMLVAGVGLIDDHRPLSPWLRLGVQAIAASILAVGAAGTWGDLRIAVLAFVAVMVLTNVWNFMDGINGLAASQAALAAWALGAMAGGAWALLGLALCAACLGFLPFNFPRARIFLGDVGSGSLGFVLATLVTAALAAAPANGWLLLLPLSAFLVDASLTLIRRMARRERWWTPHTQHAYQRWAAAAGTHTIVTLAYAGWTAVACLLAVGLATNGTGRGALVLGWVMVATAAWGWLQYRGPGRQATLGTNLEKDRE</sequence>
<feature type="transmembrane region" description="Helical" evidence="8">
    <location>
        <begin position="45"/>
        <end position="63"/>
    </location>
</feature>
<organism evidence="9 10">
    <name type="scientific">Agrilutibacter solisilvae</name>
    <dbReference type="NCBI Taxonomy" id="2763317"/>
    <lineage>
        <taxon>Bacteria</taxon>
        <taxon>Pseudomonadati</taxon>
        <taxon>Pseudomonadota</taxon>
        <taxon>Gammaproteobacteria</taxon>
        <taxon>Lysobacterales</taxon>
        <taxon>Lysobacteraceae</taxon>
        <taxon>Agrilutibacter</taxon>
    </lineage>
</organism>
<feature type="transmembrane region" description="Helical" evidence="8">
    <location>
        <begin position="123"/>
        <end position="141"/>
    </location>
</feature>
<proteinExistence type="predicted"/>
<accession>A0A974XXT2</accession>
<dbReference type="GO" id="GO:0044038">
    <property type="term" value="P:cell wall macromolecule biosynthetic process"/>
    <property type="evidence" value="ECO:0007669"/>
    <property type="project" value="TreeGrafter"/>
</dbReference>
<name>A0A974XXT2_9GAMM</name>
<evidence type="ECO:0000256" key="8">
    <source>
        <dbReference type="SAM" id="Phobius"/>
    </source>
</evidence>
<dbReference type="RefSeq" id="WP_200616473.1">
    <property type="nucleotide sequence ID" value="NZ_CP071518.1"/>
</dbReference>
<evidence type="ECO:0000256" key="4">
    <source>
        <dbReference type="ARBA" id="ARBA00022692"/>
    </source>
</evidence>
<dbReference type="GO" id="GO:0046872">
    <property type="term" value="F:metal ion binding"/>
    <property type="evidence" value="ECO:0007669"/>
    <property type="project" value="UniProtKB-KW"/>
</dbReference>
<dbReference type="GO" id="GO:0005886">
    <property type="term" value="C:plasma membrane"/>
    <property type="evidence" value="ECO:0007669"/>
    <property type="project" value="UniProtKB-SubCell"/>
</dbReference>
<feature type="binding site" evidence="7">
    <location>
        <position position="139"/>
    </location>
    <ligand>
        <name>Mg(2+)</name>
        <dbReference type="ChEBI" id="CHEBI:18420"/>
    </ligand>
</feature>
<dbReference type="PANTHER" id="PTHR22926">
    <property type="entry name" value="PHOSPHO-N-ACETYLMURAMOYL-PENTAPEPTIDE-TRANSFERASE"/>
    <property type="match status" value="1"/>
</dbReference>
<dbReference type="InterPro" id="IPR000715">
    <property type="entry name" value="Glycosyl_transferase_4"/>
</dbReference>
<keyword evidence="7" id="KW-0460">Magnesium</keyword>
<evidence type="ECO:0000313" key="9">
    <source>
        <dbReference type="EMBL" id="QSX77736.1"/>
    </source>
</evidence>
<dbReference type="PANTHER" id="PTHR22926:SF3">
    <property type="entry name" value="UNDECAPRENYL-PHOSPHATE ALPHA-N-ACETYLGLUCOSAMINYL 1-PHOSPHATE TRANSFERASE"/>
    <property type="match status" value="1"/>
</dbReference>
<feature type="transmembrane region" description="Helical" evidence="8">
    <location>
        <begin position="100"/>
        <end position="118"/>
    </location>
</feature>
<evidence type="ECO:0000256" key="6">
    <source>
        <dbReference type="ARBA" id="ARBA00023136"/>
    </source>
</evidence>
<evidence type="ECO:0000256" key="5">
    <source>
        <dbReference type="ARBA" id="ARBA00022989"/>
    </source>
</evidence>
<evidence type="ECO:0000256" key="1">
    <source>
        <dbReference type="ARBA" id="ARBA00004651"/>
    </source>
</evidence>
<dbReference type="KEGG" id="lsf:I8J32_013480"/>
<feature type="transmembrane region" description="Helical" evidence="8">
    <location>
        <begin position="260"/>
        <end position="289"/>
    </location>
</feature>
<evidence type="ECO:0000256" key="7">
    <source>
        <dbReference type="PIRSR" id="PIRSR600715-1"/>
    </source>
</evidence>
<dbReference type="EMBL" id="CP071518">
    <property type="protein sequence ID" value="QSX77736.1"/>
    <property type="molecule type" value="Genomic_DNA"/>
</dbReference>